<proteinExistence type="inferred from homology"/>
<name>A0AAD4U8N4_OVIAM</name>
<feature type="region of interest" description="Disordered" evidence="9">
    <location>
        <begin position="71"/>
        <end position="111"/>
    </location>
</feature>
<gene>
    <name evidence="12" type="ORF">MG293_009975</name>
</gene>
<dbReference type="SMART" id="SM01332">
    <property type="entry name" value="Cyclin_C"/>
    <property type="match status" value="1"/>
</dbReference>
<dbReference type="InterPro" id="IPR039361">
    <property type="entry name" value="Cyclin"/>
</dbReference>
<evidence type="ECO:0000313" key="13">
    <source>
        <dbReference type="Proteomes" id="UP001214576"/>
    </source>
</evidence>
<evidence type="ECO:0000256" key="7">
    <source>
        <dbReference type="ARBA" id="ARBA00023306"/>
    </source>
</evidence>
<accession>A0AAD4U8N4</accession>
<dbReference type="InterPro" id="IPR036915">
    <property type="entry name" value="Cyclin-like_sf"/>
</dbReference>
<evidence type="ECO:0000256" key="6">
    <source>
        <dbReference type="ARBA" id="ARBA00023242"/>
    </source>
</evidence>
<comment type="subcellular location">
    <subcellularLocation>
        <location evidence="1">Nucleus</location>
    </subcellularLocation>
</comment>
<evidence type="ECO:0000256" key="5">
    <source>
        <dbReference type="ARBA" id="ARBA00023127"/>
    </source>
</evidence>
<dbReference type="PROSITE" id="PS00292">
    <property type="entry name" value="CYCLINS"/>
    <property type="match status" value="1"/>
</dbReference>
<sequence>MAPLYIILHLYKDRGEQRETLYHPFGTGDTLVNKTLEVTDITGLGPEDVLLTSASDKEIWARKYSRKLHKSSRLQAKQQPQASQTDSPQEAQIIQAKKRKTAQDVKKRKEEVTKKHQYEIRNCWPPVLSGGISPCIIIETPHKEIGTSDFSRFTNYRFKNLFINPSPLPDLSWGCSQDVWLNMLKKETRYVHDKHFEVLHSELEPQMRSILLDWLLEVCEVYTLHRETFYLAQDFFDRFMLTQKDINKNMLQLIGITSLFIASKLEEIYAPKLQEFAYVTDGACSEEDILRMELAILKALKWELCPVTVISWLNLFLQVDALKDAPKVLLPQYSQEKFIQIAQLLDLCILAIDSLEFQYRILAAAALCHFTSIEVVKKASGLEWDNISECVDWMVPFVSVVKSTSPAKLKIFKKISMEDRHNIQTHTNYLAMLDEVNYVNTFRKEGQLSPVCNGGIMTPPKSTEKPPGKH</sequence>
<dbReference type="PANTHER" id="PTHR10177">
    <property type="entry name" value="CYCLINS"/>
    <property type="match status" value="1"/>
</dbReference>
<feature type="compositionally biased region" description="Basic and acidic residues" evidence="9">
    <location>
        <begin position="101"/>
        <end position="111"/>
    </location>
</feature>
<evidence type="ECO:0000256" key="4">
    <source>
        <dbReference type="ARBA" id="ARBA00022618"/>
    </source>
</evidence>
<keyword evidence="4" id="KW-0132">Cell division</keyword>
<dbReference type="Gene3D" id="1.10.472.10">
    <property type="entry name" value="Cyclin-like"/>
    <property type="match status" value="2"/>
</dbReference>
<dbReference type="InterPro" id="IPR006671">
    <property type="entry name" value="Cyclin_N"/>
</dbReference>
<feature type="domain" description="Cyclin C-terminal" evidence="11">
    <location>
        <begin position="307"/>
        <end position="429"/>
    </location>
</feature>
<dbReference type="InterPro" id="IPR048258">
    <property type="entry name" value="Cyclins_cyclin-box"/>
</dbReference>
<evidence type="ECO:0000313" key="12">
    <source>
        <dbReference type="EMBL" id="KAI4539580.1"/>
    </source>
</evidence>
<keyword evidence="3" id="KW-0597">Phosphoprotein</keyword>
<organism evidence="12 13">
    <name type="scientific">Ovis ammon polii</name>
    <dbReference type="NCBI Taxonomy" id="230172"/>
    <lineage>
        <taxon>Eukaryota</taxon>
        <taxon>Metazoa</taxon>
        <taxon>Chordata</taxon>
        <taxon>Craniata</taxon>
        <taxon>Vertebrata</taxon>
        <taxon>Euteleostomi</taxon>
        <taxon>Mammalia</taxon>
        <taxon>Eutheria</taxon>
        <taxon>Laurasiatheria</taxon>
        <taxon>Artiodactyla</taxon>
        <taxon>Ruminantia</taxon>
        <taxon>Pecora</taxon>
        <taxon>Bovidae</taxon>
        <taxon>Caprinae</taxon>
        <taxon>Ovis</taxon>
    </lineage>
</organism>
<evidence type="ECO:0000256" key="9">
    <source>
        <dbReference type="SAM" id="MobiDB-lite"/>
    </source>
</evidence>
<comment type="similarity">
    <text evidence="2">Belongs to the cyclin family. Cyclin E subfamily.</text>
</comment>
<dbReference type="CDD" id="cd20582">
    <property type="entry name" value="CYCLIN_CCNE2_rpt2"/>
    <property type="match status" value="1"/>
</dbReference>
<dbReference type="Proteomes" id="UP001214576">
    <property type="component" value="Unassembled WGS sequence"/>
</dbReference>
<dbReference type="GO" id="GO:0051301">
    <property type="term" value="P:cell division"/>
    <property type="evidence" value="ECO:0007669"/>
    <property type="project" value="UniProtKB-KW"/>
</dbReference>
<keyword evidence="7" id="KW-0131">Cell cycle</keyword>
<dbReference type="EMBL" id="JAKZEL010000010">
    <property type="protein sequence ID" value="KAI4539580.1"/>
    <property type="molecule type" value="Genomic_DNA"/>
</dbReference>
<dbReference type="CDD" id="cd20580">
    <property type="entry name" value="CYCLIN_CCNE2_rpt1"/>
    <property type="match status" value="1"/>
</dbReference>
<evidence type="ECO:0000259" key="11">
    <source>
        <dbReference type="SMART" id="SM01332"/>
    </source>
</evidence>
<keyword evidence="6" id="KW-0539">Nucleus</keyword>
<evidence type="ECO:0000256" key="8">
    <source>
        <dbReference type="RuleBase" id="RU000383"/>
    </source>
</evidence>
<reference evidence="12" key="1">
    <citation type="submission" date="2022-03" db="EMBL/GenBank/DDBJ databases">
        <title>Genomic analyses of argali, domestic sheep and their hybrids provide insights into chromosomal evolution, heterosis and genetic basis of agronomic traits.</title>
        <authorList>
            <person name="Li M."/>
        </authorList>
    </citation>
    <scope>NUCLEOTIDE SEQUENCE</scope>
    <source>
        <strain evidence="12">CAU-MHL-2022a</strain>
        <tissue evidence="12">Skin</tissue>
    </source>
</reference>
<dbReference type="InterPro" id="IPR013763">
    <property type="entry name" value="Cyclin-like_dom"/>
</dbReference>
<feature type="domain" description="Cyclin-like" evidence="10">
    <location>
        <begin position="213"/>
        <end position="298"/>
    </location>
</feature>
<dbReference type="SUPFAM" id="SSF47954">
    <property type="entry name" value="Cyclin-like"/>
    <property type="match status" value="2"/>
</dbReference>
<evidence type="ECO:0008006" key="14">
    <source>
        <dbReference type="Google" id="ProtNLM"/>
    </source>
</evidence>
<evidence type="ECO:0000256" key="2">
    <source>
        <dbReference type="ARBA" id="ARBA00007143"/>
    </source>
</evidence>
<feature type="compositionally biased region" description="Polar residues" evidence="9">
    <location>
        <begin position="73"/>
        <end position="92"/>
    </location>
</feature>
<evidence type="ECO:0000256" key="1">
    <source>
        <dbReference type="ARBA" id="ARBA00004123"/>
    </source>
</evidence>
<keyword evidence="13" id="KW-1185">Reference proteome</keyword>
<dbReference type="AlphaFoldDB" id="A0AAD4U8N4"/>
<comment type="caution">
    <text evidence="12">The sequence shown here is derived from an EMBL/GenBank/DDBJ whole genome shotgun (WGS) entry which is preliminary data.</text>
</comment>
<dbReference type="GO" id="GO:0005634">
    <property type="term" value="C:nucleus"/>
    <property type="evidence" value="ECO:0007669"/>
    <property type="project" value="UniProtKB-SubCell"/>
</dbReference>
<protein>
    <recommendedName>
        <fullName evidence="14">Cyclin E2</fullName>
    </recommendedName>
</protein>
<dbReference type="Pfam" id="PF02984">
    <property type="entry name" value="Cyclin_C"/>
    <property type="match status" value="1"/>
</dbReference>
<keyword evidence="5 8" id="KW-0195">Cyclin</keyword>
<evidence type="ECO:0000259" key="10">
    <source>
        <dbReference type="SMART" id="SM00385"/>
    </source>
</evidence>
<dbReference type="InterPro" id="IPR004367">
    <property type="entry name" value="Cyclin_C-dom"/>
</dbReference>
<dbReference type="FunFam" id="1.10.472.10:FF:000024">
    <property type="entry name" value="G1/S-specific cyclin-E1"/>
    <property type="match status" value="1"/>
</dbReference>
<evidence type="ECO:0000256" key="3">
    <source>
        <dbReference type="ARBA" id="ARBA00022553"/>
    </source>
</evidence>
<dbReference type="SMART" id="SM00385">
    <property type="entry name" value="CYCLIN"/>
    <property type="match status" value="1"/>
</dbReference>
<dbReference type="Pfam" id="PF00134">
    <property type="entry name" value="Cyclin_N"/>
    <property type="match status" value="1"/>
</dbReference>